<comment type="subcellular location">
    <subcellularLocation>
        <location evidence="1">Membrane</location>
        <topology evidence="1">Multi-pass membrane protein</topology>
    </subcellularLocation>
</comment>
<evidence type="ECO:0000256" key="1">
    <source>
        <dbReference type="ARBA" id="ARBA00004141"/>
    </source>
</evidence>
<keyword evidence="3 5" id="KW-1133">Transmembrane helix</keyword>
<keyword evidence="4 5" id="KW-0472">Membrane</keyword>
<dbReference type="InterPro" id="IPR002810">
    <property type="entry name" value="NfeD-like_C"/>
</dbReference>
<comment type="caution">
    <text evidence="7">The sequence shown here is derived from an EMBL/GenBank/DDBJ whole genome shotgun (WGS) entry which is preliminary data.</text>
</comment>
<evidence type="ECO:0000256" key="5">
    <source>
        <dbReference type="SAM" id="Phobius"/>
    </source>
</evidence>
<gene>
    <name evidence="7" type="ORF">ATO7_04275</name>
</gene>
<dbReference type="Gene3D" id="2.40.50.140">
    <property type="entry name" value="Nucleic acid-binding proteins"/>
    <property type="match status" value="1"/>
</dbReference>
<sequence>MEFDADSVHWYWFSAGILLIALEAFAPGAVLLWFGVSALVTGFIALGSDLDLNAQMIIFSVLAVSCTVVFKVYQKRNPPSPEDDAASQLNHPGQHLVGRKLQLATAIQDGVGRVKVADSTWRCTGPDLPQGSVVQVLAVNGTTLQVEAVDA</sequence>
<evidence type="ECO:0000259" key="6">
    <source>
        <dbReference type="Pfam" id="PF01957"/>
    </source>
</evidence>
<dbReference type="STRING" id="1317117.ATO7_04275"/>
<dbReference type="OrthoDB" id="9810336at2"/>
<evidence type="ECO:0000313" key="7">
    <source>
        <dbReference type="EMBL" id="ORE89064.1"/>
    </source>
</evidence>
<organism evidence="7 8">
    <name type="scientific">Oceanococcus atlanticus</name>
    <dbReference type="NCBI Taxonomy" id="1317117"/>
    <lineage>
        <taxon>Bacteria</taxon>
        <taxon>Pseudomonadati</taxon>
        <taxon>Pseudomonadota</taxon>
        <taxon>Gammaproteobacteria</taxon>
        <taxon>Chromatiales</taxon>
        <taxon>Oceanococcaceae</taxon>
        <taxon>Oceanococcus</taxon>
    </lineage>
</organism>
<accession>A0A1Y1SHC2</accession>
<keyword evidence="2 5" id="KW-0812">Transmembrane</keyword>
<feature type="transmembrane region" description="Helical" evidence="5">
    <location>
        <begin position="12"/>
        <end position="34"/>
    </location>
</feature>
<protein>
    <recommendedName>
        <fullName evidence="6">NfeD-like C-terminal domain-containing protein</fullName>
    </recommendedName>
</protein>
<dbReference type="InterPro" id="IPR052165">
    <property type="entry name" value="Membrane_assoc_protease"/>
</dbReference>
<proteinExistence type="predicted"/>
<dbReference type="Proteomes" id="UP000192342">
    <property type="component" value="Unassembled WGS sequence"/>
</dbReference>
<keyword evidence="8" id="KW-1185">Reference proteome</keyword>
<evidence type="ECO:0000256" key="2">
    <source>
        <dbReference type="ARBA" id="ARBA00022692"/>
    </source>
</evidence>
<evidence type="ECO:0000313" key="8">
    <source>
        <dbReference type="Proteomes" id="UP000192342"/>
    </source>
</evidence>
<dbReference type="PANTHER" id="PTHR33507:SF3">
    <property type="entry name" value="INNER MEMBRANE PROTEIN YBBJ"/>
    <property type="match status" value="1"/>
</dbReference>
<dbReference type="EMBL" id="AQQV01000001">
    <property type="protein sequence ID" value="ORE89064.1"/>
    <property type="molecule type" value="Genomic_DNA"/>
</dbReference>
<dbReference type="InterPro" id="IPR012340">
    <property type="entry name" value="NA-bd_OB-fold"/>
</dbReference>
<name>A0A1Y1SHC2_9GAMM</name>
<feature type="domain" description="NfeD-like C-terminal" evidence="6">
    <location>
        <begin position="95"/>
        <end position="147"/>
    </location>
</feature>
<dbReference type="Pfam" id="PF01957">
    <property type="entry name" value="NfeD"/>
    <property type="match status" value="1"/>
</dbReference>
<evidence type="ECO:0000256" key="3">
    <source>
        <dbReference type="ARBA" id="ARBA00022989"/>
    </source>
</evidence>
<reference evidence="7 8" key="1">
    <citation type="submission" date="2013-04" db="EMBL/GenBank/DDBJ databases">
        <title>Oceanococcus atlanticus 22II-S10r2 Genome Sequencing.</title>
        <authorList>
            <person name="Lai Q."/>
            <person name="Li G."/>
            <person name="Shao Z."/>
        </authorList>
    </citation>
    <scope>NUCLEOTIDE SEQUENCE [LARGE SCALE GENOMIC DNA]</scope>
    <source>
        <strain evidence="7 8">22II-S10r2</strain>
    </source>
</reference>
<dbReference type="RefSeq" id="WP_083559854.1">
    <property type="nucleotide sequence ID" value="NZ_AQQV01000001.1"/>
</dbReference>
<dbReference type="AlphaFoldDB" id="A0A1Y1SHC2"/>
<dbReference type="PANTHER" id="PTHR33507">
    <property type="entry name" value="INNER MEMBRANE PROTEIN YBBJ"/>
    <property type="match status" value="1"/>
</dbReference>
<evidence type="ECO:0000256" key="4">
    <source>
        <dbReference type="ARBA" id="ARBA00023136"/>
    </source>
</evidence>
<feature type="transmembrane region" description="Helical" evidence="5">
    <location>
        <begin position="54"/>
        <end position="73"/>
    </location>
</feature>
<dbReference type="GO" id="GO:0005886">
    <property type="term" value="C:plasma membrane"/>
    <property type="evidence" value="ECO:0007669"/>
    <property type="project" value="TreeGrafter"/>
</dbReference>